<sequence length="439" mass="49220">MMMSIGRSLPQPVLLSNSNSTNINLQNHIIPYISILSPNNTPSQKPHKTHLSLNPFSTSHLFTFDKTRSGFCVSALNKPRKLGGPSGLIKMDGFDDDDEEGGFDGFIDGEDEDDEYQGIFLPFGNMKKWLENKPRGFGEGKVYDTCIEDKLLEEMEQSRHAQAVNVEQLNNSPVKPVSKKDHPNNIAVNDIPSGIRVRLTNLPKKKNIHRDLKYAFEDIRGIVNIVPAVSGNKKTNDPICKGFAFVDFKSEEDATRFIQKFSGQSIAFGKLQKQIKCKMMNPHSSNSINEQATANTYIVPESTVPEMEENATDYEWDEFSLDFPVETASDASDDPDDDMDKAKLENIRINLEYVSDSVKDVVETMVPMTKVKSDYISSNELEEIRAIEKRLLAKGKVEKIRKLEVPGSAKRLKIKEKALLTSVFSKYGVKAPSTSKEDS</sequence>
<evidence type="ECO:0000313" key="4">
    <source>
        <dbReference type="Proteomes" id="UP000187406"/>
    </source>
</evidence>
<dbReference type="Proteomes" id="UP000187406">
    <property type="component" value="Unassembled WGS sequence"/>
</dbReference>
<keyword evidence="4" id="KW-1185">Reference proteome</keyword>
<dbReference type="InterPro" id="IPR000504">
    <property type="entry name" value="RRM_dom"/>
</dbReference>
<dbReference type="SMART" id="SM00360">
    <property type="entry name" value="RRM"/>
    <property type="match status" value="1"/>
</dbReference>
<dbReference type="STRING" id="3775.A0A1Q3AW81"/>
<dbReference type="Gene3D" id="3.30.70.330">
    <property type="match status" value="1"/>
</dbReference>
<dbReference type="PANTHER" id="PTHR37200:SF1">
    <property type="entry name" value="RNA-BINDING (RRM_RBD_RNP MOTIFS) FAMILY PROTEIN"/>
    <property type="match status" value="1"/>
</dbReference>
<name>A0A1Q3AW81_CEPFO</name>
<dbReference type="SUPFAM" id="SSF54928">
    <property type="entry name" value="RNA-binding domain, RBD"/>
    <property type="match status" value="1"/>
</dbReference>
<evidence type="ECO:0000256" key="1">
    <source>
        <dbReference type="PROSITE-ProRule" id="PRU00176"/>
    </source>
</evidence>
<evidence type="ECO:0000313" key="3">
    <source>
        <dbReference type="EMBL" id="GAV60001.1"/>
    </source>
</evidence>
<dbReference type="FunCoup" id="A0A1Q3AW81">
    <property type="interactions" value="813"/>
</dbReference>
<dbReference type="AlphaFoldDB" id="A0A1Q3AW81"/>
<protein>
    <submittedName>
        <fullName evidence="3">RRM_6 domain-containing protein</fullName>
    </submittedName>
</protein>
<dbReference type="Pfam" id="PF00076">
    <property type="entry name" value="RRM_1"/>
    <property type="match status" value="1"/>
</dbReference>
<dbReference type="PANTHER" id="PTHR37200">
    <property type="entry name" value="RNA-BINDING (RRM/RBD/RNP MOTIFS) FAMILY PROTEIN"/>
    <property type="match status" value="1"/>
</dbReference>
<comment type="caution">
    <text evidence="3">The sequence shown here is derived from an EMBL/GenBank/DDBJ whole genome shotgun (WGS) entry which is preliminary data.</text>
</comment>
<accession>A0A1Q3AW81</accession>
<dbReference type="EMBL" id="BDDD01000133">
    <property type="protein sequence ID" value="GAV60001.1"/>
    <property type="molecule type" value="Genomic_DNA"/>
</dbReference>
<dbReference type="CDD" id="cd00590">
    <property type="entry name" value="RRM_SF"/>
    <property type="match status" value="1"/>
</dbReference>
<organism evidence="3 4">
    <name type="scientific">Cephalotus follicularis</name>
    <name type="common">Albany pitcher plant</name>
    <dbReference type="NCBI Taxonomy" id="3775"/>
    <lineage>
        <taxon>Eukaryota</taxon>
        <taxon>Viridiplantae</taxon>
        <taxon>Streptophyta</taxon>
        <taxon>Embryophyta</taxon>
        <taxon>Tracheophyta</taxon>
        <taxon>Spermatophyta</taxon>
        <taxon>Magnoliopsida</taxon>
        <taxon>eudicotyledons</taxon>
        <taxon>Gunneridae</taxon>
        <taxon>Pentapetalae</taxon>
        <taxon>rosids</taxon>
        <taxon>fabids</taxon>
        <taxon>Oxalidales</taxon>
        <taxon>Cephalotaceae</taxon>
        <taxon>Cephalotus</taxon>
    </lineage>
</organism>
<dbReference type="OrthoDB" id="1912879at2759"/>
<dbReference type="InterPro" id="IPR035979">
    <property type="entry name" value="RBD_domain_sf"/>
</dbReference>
<gene>
    <name evidence="3" type="ORF">CFOL_v3_03532</name>
</gene>
<dbReference type="InterPro" id="IPR012677">
    <property type="entry name" value="Nucleotide-bd_a/b_plait_sf"/>
</dbReference>
<keyword evidence="1" id="KW-0694">RNA-binding</keyword>
<proteinExistence type="predicted"/>
<dbReference type="GO" id="GO:0003723">
    <property type="term" value="F:RNA binding"/>
    <property type="evidence" value="ECO:0007669"/>
    <property type="project" value="UniProtKB-UniRule"/>
</dbReference>
<reference evidence="4" key="1">
    <citation type="submission" date="2016-04" db="EMBL/GenBank/DDBJ databases">
        <title>Cephalotus genome sequencing.</title>
        <authorList>
            <person name="Fukushima K."/>
            <person name="Hasebe M."/>
            <person name="Fang X."/>
        </authorList>
    </citation>
    <scope>NUCLEOTIDE SEQUENCE [LARGE SCALE GENOMIC DNA]</scope>
    <source>
        <strain evidence="4">cv. St1</strain>
    </source>
</reference>
<dbReference type="InParanoid" id="A0A1Q3AW81"/>
<evidence type="ECO:0000259" key="2">
    <source>
        <dbReference type="PROSITE" id="PS50102"/>
    </source>
</evidence>
<feature type="domain" description="RRM" evidence="2">
    <location>
        <begin position="195"/>
        <end position="282"/>
    </location>
</feature>
<dbReference type="PROSITE" id="PS50102">
    <property type="entry name" value="RRM"/>
    <property type="match status" value="1"/>
</dbReference>